<protein>
    <recommendedName>
        <fullName evidence="2">YdbS-like PH domain-containing protein</fullName>
    </recommendedName>
</protein>
<feature type="domain" description="YdbS-like PH" evidence="2">
    <location>
        <begin position="96"/>
        <end position="163"/>
    </location>
</feature>
<evidence type="ECO:0000313" key="4">
    <source>
        <dbReference type="Proteomes" id="UP000231456"/>
    </source>
</evidence>
<dbReference type="Proteomes" id="UP000231456">
    <property type="component" value="Unassembled WGS sequence"/>
</dbReference>
<reference evidence="4" key="1">
    <citation type="submission" date="2017-09" db="EMBL/GenBank/DDBJ databases">
        <title>Depth-based differentiation of microbial function through sediment-hosted aquifers and enrichment of novel symbionts in the deep terrestrial subsurface.</title>
        <authorList>
            <person name="Probst A.J."/>
            <person name="Ladd B."/>
            <person name="Jarett J.K."/>
            <person name="Geller-Mcgrath D.E."/>
            <person name="Sieber C.M.K."/>
            <person name="Emerson J.B."/>
            <person name="Anantharaman K."/>
            <person name="Thomas B.C."/>
            <person name="Malmstrom R."/>
            <person name="Stieglmeier M."/>
            <person name="Klingl A."/>
            <person name="Woyke T."/>
            <person name="Ryan C.M."/>
            <person name="Banfield J.F."/>
        </authorList>
    </citation>
    <scope>NUCLEOTIDE SEQUENCE [LARGE SCALE GENOMIC DNA]</scope>
</reference>
<name>A0A2M8FAX5_9BACT</name>
<dbReference type="EMBL" id="PFRH01000020">
    <property type="protein sequence ID" value="PJC52882.1"/>
    <property type="molecule type" value="Genomic_DNA"/>
</dbReference>
<keyword evidence="1" id="KW-0812">Transmembrane</keyword>
<dbReference type="Pfam" id="PF03703">
    <property type="entry name" value="bPH_2"/>
    <property type="match status" value="1"/>
</dbReference>
<feature type="transmembrane region" description="Helical" evidence="1">
    <location>
        <begin position="24"/>
        <end position="47"/>
    </location>
</feature>
<dbReference type="AlphaFoldDB" id="A0A2M8FAX5"/>
<keyword evidence="1" id="KW-1133">Transmembrane helix</keyword>
<evidence type="ECO:0000256" key="1">
    <source>
        <dbReference type="SAM" id="Phobius"/>
    </source>
</evidence>
<sequence length="186" mass="21849">MNLGELIKQKSYEHIEYEIRRHPITFIPIAFLFIVLMLVPLILYFVISTIFPVLLDGPLAYPLLVLLMSAYLLTMYLLFFVRFIDYYLDLWIVTNDRIIDVEQHNLFSRSITELDLFRIQDVTVDIHGMFPMLINYGDVSVKTASSNTHIVFYAVGHPNKIREDLIKLSEEDRKYHAGQEELEFSI</sequence>
<evidence type="ECO:0000259" key="2">
    <source>
        <dbReference type="Pfam" id="PF03703"/>
    </source>
</evidence>
<dbReference type="PANTHER" id="PTHR37938:SF1">
    <property type="entry name" value="BLL0215 PROTEIN"/>
    <property type="match status" value="1"/>
</dbReference>
<organism evidence="3 4">
    <name type="scientific">Candidatus Magasanikbacteria bacterium CG_4_9_14_0_2_um_filter_42_11</name>
    <dbReference type="NCBI Taxonomy" id="1974643"/>
    <lineage>
        <taxon>Bacteria</taxon>
        <taxon>Candidatus Magasanikiibacteriota</taxon>
    </lineage>
</organism>
<gene>
    <name evidence="3" type="ORF">CO030_00550</name>
</gene>
<dbReference type="InterPro" id="IPR005182">
    <property type="entry name" value="YdbS-like_PH"/>
</dbReference>
<comment type="caution">
    <text evidence="3">The sequence shown here is derived from an EMBL/GenBank/DDBJ whole genome shotgun (WGS) entry which is preliminary data.</text>
</comment>
<accession>A0A2M8FAX5</accession>
<proteinExistence type="predicted"/>
<keyword evidence="1" id="KW-0472">Membrane</keyword>
<evidence type="ECO:0000313" key="3">
    <source>
        <dbReference type="EMBL" id="PJC52882.1"/>
    </source>
</evidence>
<feature type="transmembrane region" description="Helical" evidence="1">
    <location>
        <begin position="59"/>
        <end position="81"/>
    </location>
</feature>
<dbReference type="PANTHER" id="PTHR37938">
    <property type="entry name" value="BLL0215 PROTEIN"/>
    <property type="match status" value="1"/>
</dbReference>